<evidence type="ECO:0008006" key="3">
    <source>
        <dbReference type="Google" id="ProtNLM"/>
    </source>
</evidence>
<keyword evidence="2" id="KW-1185">Reference proteome</keyword>
<comment type="caution">
    <text evidence="1">The sequence shown here is derived from an EMBL/GenBank/DDBJ whole genome shotgun (WGS) entry which is preliminary data.</text>
</comment>
<dbReference type="Proteomes" id="UP001150266">
    <property type="component" value="Unassembled WGS sequence"/>
</dbReference>
<dbReference type="Gene3D" id="3.80.10.10">
    <property type="entry name" value="Ribonuclease Inhibitor"/>
    <property type="match status" value="1"/>
</dbReference>
<proteinExistence type="predicted"/>
<gene>
    <name evidence="1" type="ORF">J3R30DRAFT_194948</name>
</gene>
<organism evidence="1 2">
    <name type="scientific">Lentinula aciculospora</name>
    <dbReference type="NCBI Taxonomy" id="153920"/>
    <lineage>
        <taxon>Eukaryota</taxon>
        <taxon>Fungi</taxon>
        <taxon>Dikarya</taxon>
        <taxon>Basidiomycota</taxon>
        <taxon>Agaricomycotina</taxon>
        <taxon>Agaricomycetes</taxon>
        <taxon>Agaricomycetidae</taxon>
        <taxon>Agaricales</taxon>
        <taxon>Marasmiineae</taxon>
        <taxon>Omphalotaceae</taxon>
        <taxon>Lentinula</taxon>
    </lineage>
</organism>
<evidence type="ECO:0000313" key="1">
    <source>
        <dbReference type="EMBL" id="KAJ4477256.1"/>
    </source>
</evidence>
<dbReference type="InterPro" id="IPR032675">
    <property type="entry name" value="LRR_dom_sf"/>
</dbReference>
<dbReference type="OrthoDB" id="3071584at2759"/>
<reference evidence="1" key="1">
    <citation type="submission" date="2022-08" db="EMBL/GenBank/DDBJ databases">
        <title>A Global Phylogenomic Analysis of the Shiitake Genus Lentinula.</title>
        <authorList>
            <consortium name="DOE Joint Genome Institute"/>
            <person name="Sierra-Patev S."/>
            <person name="Min B."/>
            <person name="Naranjo-Ortiz M."/>
            <person name="Looney B."/>
            <person name="Konkel Z."/>
            <person name="Slot J.C."/>
            <person name="Sakamoto Y."/>
            <person name="Steenwyk J.L."/>
            <person name="Rokas A."/>
            <person name="Carro J."/>
            <person name="Camarero S."/>
            <person name="Ferreira P."/>
            <person name="Molpeceres G."/>
            <person name="Ruiz-Duenas F.J."/>
            <person name="Serrano A."/>
            <person name="Henrissat B."/>
            <person name="Drula E."/>
            <person name="Hughes K.W."/>
            <person name="Mata J.L."/>
            <person name="Ishikawa N.K."/>
            <person name="Vargas-Isla R."/>
            <person name="Ushijima S."/>
            <person name="Smith C.A."/>
            <person name="Ahrendt S."/>
            <person name="Andreopoulos W."/>
            <person name="He G."/>
            <person name="Labutti K."/>
            <person name="Lipzen A."/>
            <person name="Ng V."/>
            <person name="Riley R."/>
            <person name="Sandor L."/>
            <person name="Barry K."/>
            <person name="Martinez A.T."/>
            <person name="Xiao Y."/>
            <person name="Gibbons J.G."/>
            <person name="Terashima K."/>
            <person name="Grigoriev I.V."/>
            <person name="Hibbett D.S."/>
        </authorList>
    </citation>
    <scope>NUCLEOTIDE SEQUENCE</scope>
    <source>
        <strain evidence="1">JLM2183</strain>
    </source>
</reference>
<evidence type="ECO:0000313" key="2">
    <source>
        <dbReference type="Proteomes" id="UP001150266"/>
    </source>
</evidence>
<protein>
    <recommendedName>
        <fullName evidence="3">F-box domain-containing protein</fullName>
    </recommendedName>
</protein>
<accession>A0A9W9DM53</accession>
<dbReference type="AlphaFoldDB" id="A0A9W9DM53"/>
<sequence>MKYINQFGAGYIPLPTMKELPLEIWIYIAAFIPDATLRGLFGVNLFFYNISMNLRYKSIALQRFTSRTVKLLSRLADPAAGRRVRFLTASPDFQFYGAVRRPPSFSDRILYHVLHFRLSGTGPMNDHIPRPEEEGTLALIDALPAMSNVMAFTIDSHSWGRHSGPELNIFLNTAWASFGSNLKKLSLRGHAASFRTIITSKPTLPMVEELFFELIDSPSSSLDMQEVANTLLTVFAPFINSFAIRLQALTFWAWTSLELSALFKALAYFPMLTCFNLQTSFPRTFKDDTSSLSDFLRRHRAQLEILVLRLNTVPLLRAIPLEQPLSEWMLNTFKDNHFSHLQELQLYPSALPKGFEALLTCIQLSAGTLHRLVVRERYLDPEDVLKLLDVIPPNLQSLRLNIRELDVELFVILAIRLPKLRSLSLYIGEVSPSSATFISEMKARTFAGWKLCNIGIWRGGFIASPQLMHTIRRSIPTVDSFWGLGSTYTDTAIEQPIDWSTRHVDDGIL</sequence>
<dbReference type="EMBL" id="JAOTPV010000010">
    <property type="protein sequence ID" value="KAJ4477256.1"/>
    <property type="molecule type" value="Genomic_DNA"/>
</dbReference>
<dbReference type="SUPFAM" id="SSF52047">
    <property type="entry name" value="RNI-like"/>
    <property type="match status" value="1"/>
</dbReference>
<name>A0A9W9DM53_9AGAR</name>